<evidence type="ECO:0000259" key="1">
    <source>
        <dbReference type="Pfam" id="PF06985"/>
    </source>
</evidence>
<accession>A0ABR3VZY0</accession>
<dbReference type="Pfam" id="PF06985">
    <property type="entry name" value="HET"/>
    <property type="match status" value="1"/>
</dbReference>
<dbReference type="Proteomes" id="UP001583177">
    <property type="component" value="Unassembled WGS sequence"/>
</dbReference>
<gene>
    <name evidence="2" type="ORF">Daus18300_013193</name>
</gene>
<dbReference type="PANTHER" id="PTHR33112">
    <property type="entry name" value="DOMAIN PROTEIN, PUTATIVE-RELATED"/>
    <property type="match status" value="1"/>
</dbReference>
<dbReference type="InterPro" id="IPR010730">
    <property type="entry name" value="HET"/>
</dbReference>
<reference evidence="2 3" key="1">
    <citation type="journal article" date="2024" name="IMA Fungus">
        <title>IMA Genome - F19 : A genome assembly and annotation guide to empower mycologists, including annotated draft genome sequences of Ceratocystis pirilliformis, Diaporthe australafricana, Fusarium ophioides, Paecilomyces lecythidis, and Sporothrix stenoceras.</title>
        <authorList>
            <person name="Aylward J."/>
            <person name="Wilson A.M."/>
            <person name="Visagie C.M."/>
            <person name="Spraker J."/>
            <person name="Barnes I."/>
            <person name="Buitendag C."/>
            <person name="Ceriani C."/>
            <person name="Del Mar Angel L."/>
            <person name="du Plessis D."/>
            <person name="Fuchs T."/>
            <person name="Gasser K."/>
            <person name="Kramer D."/>
            <person name="Li W."/>
            <person name="Munsamy K."/>
            <person name="Piso A."/>
            <person name="Price J.L."/>
            <person name="Sonnekus B."/>
            <person name="Thomas C."/>
            <person name="van der Nest A."/>
            <person name="van Dijk A."/>
            <person name="van Heerden A."/>
            <person name="van Vuuren N."/>
            <person name="Yilmaz N."/>
            <person name="Duong T.A."/>
            <person name="van der Merwe N.A."/>
            <person name="Wingfield M.J."/>
            <person name="Wingfield B.D."/>
        </authorList>
    </citation>
    <scope>NUCLEOTIDE SEQUENCE [LARGE SCALE GENOMIC DNA]</scope>
    <source>
        <strain evidence="2 3">CMW 18300</strain>
    </source>
</reference>
<dbReference type="EMBL" id="JAWRVE010000197">
    <property type="protein sequence ID" value="KAL1849634.1"/>
    <property type="molecule type" value="Genomic_DNA"/>
</dbReference>
<sequence length="591" mass="66916">MFEYGDDLYNVNDFSEVWPGAWFLNPKMLSTVDQISSSTKNESCWTLTRQWIDQCSSSHKTCSESNPQWVPTRLLDITDYRKTGKVRLVTTSGIPGISGEHYVALSHCWGKKEFWVMGQHNKEQFEHGVSVKKLCRNFRNAVYVTSKLGLRYIWIDSLCIIQGSEQDWNAEAPLMNQVYTNAFITLAAMASNDGYGGLFRRRNPDLVKPCKFRPTFDTGAKDCLLIPQDFWQTAMETAPLNQRAWVLQERLLAPRTLYFCETQLFWECRELTSCEVLEHVPKEIQLGTSHMEEDDVVGIKAWACAVEHVLPTHGSGDVQAGSGTGQIPVRQYETPYEVWGSLLDIYVKCALTKPYDKFVAIAGLAKEFGKLVEDEYLAGLWRKNLINGLLWHVGDLTLFPLQPSTRPQEYRAPSWSWAAVDAPGTTRYACEPDFQGEYAEVVEVDVEPVGEDRTGQLKDAHIRLQAFVIKLPEKPSFSATFAASHCFGIFYPDVEGEIEDEDLFCIPLRELHIPGSTPIVDLVGLVVTPCSGEEDEAYAHFSCAAYKRVGYFRISKGEPLDRLGQLKPSNEDVIQYDWFDRNVGTVECVLL</sequence>
<dbReference type="PANTHER" id="PTHR33112:SF10">
    <property type="entry name" value="TOL"/>
    <property type="match status" value="1"/>
</dbReference>
<feature type="domain" description="Heterokaryon incompatibility" evidence="1">
    <location>
        <begin position="102"/>
        <end position="249"/>
    </location>
</feature>
<proteinExistence type="predicted"/>
<protein>
    <recommendedName>
        <fullName evidence="1">Heterokaryon incompatibility domain-containing protein</fullName>
    </recommendedName>
</protein>
<evidence type="ECO:0000313" key="3">
    <source>
        <dbReference type="Proteomes" id="UP001583177"/>
    </source>
</evidence>
<evidence type="ECO:0000313" key="2">
    <source>
        <dbReference type="EMBL" id="KAL1849634.1"/>
    </source>
</evidence>
<organism evidence="2 3">
    <name type="scientific">Diaporthe australafricana</name>
    <dbReference type="NCBI Taxonomy" id="127596"/>
    <lineage>
        <taxon>Eukaryota</taxon>
        <taxon>Fungi</taxon>
        <taxon>Dikarya</taxon>
        <taxon>Ascomycota</taxon>
        <taxon>Pezizomycotina</taxon>
        <taxon>Sordariomycetes</taxon>
        <taxon>Sordariomycetidae</taxon>
        <taxon>Diaporthales</taxon>
        <taxon>Diaporthaceae</taxon>
        <taxon>Diaporthe</taxon>
    </lineage>
</organism>
<name>A0ABR3VZY0_9PEZI</name>
<comment type="caution">
    <text evidence="2">The sequence shown here is derived from an EMBL/GenBank/DDBJ whole genome shotgun (WGS) entry which is preliminary data.</text>
</comment>
<keyword evidence="3" id="KW-1185">Reference proteome</keyword>